<dbReference type="AlphaFoldDB" id="A0AAD1SYN3"/>
<dbReference type="Proteomes" id="UP001295444">
    <property type="component" value="Chromosome 09"/>
</dbReference>
<evidence type="ECO:0000313" key="1">
    <source>
        <dbReference type="EMBL" id="CAH2314233.1"/>
    </source>
</evidence>
<dbReference type="EMBL" id="OW240920">
    <property type="protein sequence ID" value="CAH2314233.1"/>
    <property type="molecule type" value="Genomic_DNA"/>
</dbReference>
<sequence length="135" mass="14815">MTEEAPNMYPKFPGSMLISTPHCVTKNFTNSSTSQKLIGHSPYLGTSGGFNATAAYSNQYLFSNQSPNLSYSLAKPQAISSVSFIYQNLGVVPWLSHSPGKWELSTHPTNKGPNYYNNQLPSIWETTSPTLLIPP</sequence>
<evidence type="ECO:0000313" key="2">
    <source>
        <dbReference type="Proteomes" id="UP001295444"/>
    </source>
</evidence>
<reference evidence="1" key="1">
    <citation type="submission" date="2022-03" db="EMBL/GenBank/DDBJ databases">
        <authorList>
            <person name="Alioto T."/>
            <person name="Alioto T."/>
            <person name="Gomez Garrido J."/>
        </authorList>
    </citation>
    <scope>NUCLEOTIDE SEQUENCE</scope>
</reference>
<gene>
    <name evidence="1" type="ORF">PECUL_23A026220</name>
</gene>
<name>A0AAD1SYN3_PELCU</name>
<keyword evidence="2" id="KW-1185">Reference proteome</keyword>
<accession>A0AAD1SYN3</accession>
<protein>
    <submittedName>
        <fullName evidence="1">Uncharacterized protein</fullName>
    </submittedName>
</protein>
<proteinExistence type="predicted"/>
<organism evidence="1 2">
    <name type="scientific">Pelobates cultripes</name>
    <name type="common">Western spadefoot toad</name>
    <dbReference type="NCBI Taxonomy" id="61616"/>
    <lineage>
        <taxon>Eukaryota</taxon>
        <taxon>Metazoa</taxon>
        <taxon>Chordata</taxon>
        <taxon>Craniata</taxon>
        <taxon>Vertebrata</taxon>
        <taxon>Euteleostomi</taxon>
        <taxon>Amphibia</taxon>
        <taxon>Batrachia</taxon>
        <taxon>Anura</taxon>
        <taxon>Pelobatoidea</taxon>
        <taxon>Pelobatidae</taxon>
        <taxon>Pelobates</taxon>
    </lineage>
</organism>